<protein>
    <submittedName>
        <fullName evidence="2">Uncharacterized protein</fullName>
    </submittedName>
</protein>
<dbReference type="EMBL" id="MEZY01000026">
    <property type="protein sequence ID" value="OGD64053.1"/>
    <property type="molecule type" value="Genomic_DNA"/>
</dbReference>
<gene>
    <name evidence="2" type="ORF">A2215_00645</name>
</gene>
<keyword evidence="1" id="KW-0812">Transmembrane</keyword>
<keyword evidence="1" id="KW-0472">Membrane</keyword>
<proteinExistence type="predicted"/>
<dbReference type="AlphaFoldDB" id="A0A1F5E9L9"/>
<feature type="transmembrane region" description="Helical" evidence="1">
    <location>
        <begin position="42"/>
        <end position="61"/>
    </location>
</feature>
<organism evidence="2 3">
    <name type="scientific">Candidatus Berkelbacteria bacterium RIFOXYA2_FULL_43_10</name>
    <dbReference type="NCBI Taxonomy" id="1797472"/>
    <lineage>
        <taxon>Bacteria</taxon>
        <taxon>Candidatus Berkelbacteria</taxon>
    </lineage>
</organism>
<keyword evidence="1" id="KW-1133">Transmembrane helix</keyword>
<evidence type="ECO:0000256" key="1">
    <source>
        <dbReference type="SAM" id="Phobius"/>
    </source>
</evidence>
<dbReference type="Proteomes" id="UP000178583">
    <property type="component" value="Unassembled WGS sequence"/>
</dbReference>
<accession>A0A1F5E9L9</accession>
<name>A0A1F5E9L9_9BACT</name>
<comment type="caution">
    <text evidence="2">The sequence shown here is derived from an EMBL/GenBank/DDBJ whole genome shotgun (WGS) entry which is preliminary data.</text>
</comment>
<reference evidence="2 3" key="1">
    <citation type="journal article" date="2016" name="Nat. Commun.">
        <title>Thousands of microbial genomes shed light on interconnected biogeochemical processes in an aquifer system.</title>
        <authorList>
            <person name="Anantharaman K."/>
            <person name="Brown C.T."/>
            <person name="Hug L.A."/>
            <person name="Sharon I."/>
            <person name="Castelle C.J."/>
            <person name="Probst A.J."/>
            <person name="Thomas B.C."/>
            <person name="Singh A."/>
            <person name="Wilkins M.J."/>
            <person name="Karaoz U."/>
            <person name="Brodie E.L."/>
            <person name="Williams K.H."/>
            <person name="Hubbard S.S."/>
            <person name="Banfield J.F."/>
        </authorList>
    </citation>
    <scope>NUCLEOTIDE SEQUENCE [LARGE SCALE GENOMIC DNA]</scope>
</reference>
<sequence>MDQPRDISKSLPVNEGLPAEVTAMVHGYWANAQRAPKWWQKLGRVLYAFIILIGGMIDYLIGGEVHLPCSMEAGDYGR</sequence>
<evidence type="ECO:0000313" key="3">
    <source>
        <dbReference type="Proteomes" id="UP000178583"/>
    </source>
</evidence>
<evidence type="ECO:0000313" key="2">
    <source>
        <dbReference type="EMBL" id="OGD64053.1"/>
    </source>
</evidence>